<reference evidence="1" key="1">
    <citation type="submission" date="2019-08" db="EMBL/GenBank/DDBJ databases">
        <authorList>
            <person name="Kucharzyk K."/>
            <person name="Murdoch R.W."/>
            <person name="Higgins S."/>
            <person name="Loffler F."/>
        </authorList>
    </citation>
    <scope>NUCLEOTIDE SEQUENCE</scope>
</reference>
<comment type="caution">
    <text evidence="1">The sequence shown here is derived from an EMBL/GenBank/DDBJ whole genome shotgun (WGS) entry which is preliminary data.</text>
</comment>
<name>A0A645GAI3_9ZZZZ</name>
<protein>
    <submittedName>
        <fullName evidence="1">Uncharacterized protein</fullName>
    </submittedName>
</protein>
<proteinExistence type="predicted"/>
<accession>A0A645GAI3</accession>
<dbReference type="EMBL" id="VSSQ01072577">
    <property type="protein sequence ID" value="MPN23927.1"/>
    <property type="molecule type" value="Genomic_DNA"/>
</dbReference>
<organism evidence="1">
    <name type="scientific">bioreactor metagenome</name>
    <dbReference type="NCBI Taxonomy" id="1076179"/>
    <lineage>
        <taxon>unclassified sequences</taxon>
        <taxon>metagenomes</taxon>
        <taxon>ecological metagenomes</taxon>
    </lineage>
</organism>
<evidence type="ECO:0000313" key="1">
    <source>
        <dbReference type="EMBL" id="MPN23927.1"/>
    </source>
</evidence>
<gene>
    <name evidence="1" type="ORF">SDC9_171320</name>
</gene>
<sequence length="220" mass="25046">MVLVLAFHGHDQLKLLREVPVLHLRRKLVDSLESLFRMGKHCGQCFNKPDRSEFDGEVCERRNLLESRDDVESKPSDNQVAPDMVHHEVNGIVHMMPLGEPVHEVLEFFSVFVPFRHLDSTEQITTRFANHELSVVHPLGRRYVMLLLVDHLEPNAGGVQIERINTSGAFEGHGPVGTFLCRFGLNGKEIIYLSLLCTTDKREVVGDKSQPLVLYLIIYI</sequence>
<dbReference type="AlphaFoldDB" id="A0A645GAI3"/>